<dbReference type="InterPro" id="IPR006311">
    <property type="entry name" value="TAT_signal"/>
</dbReference>
<dbReference type="InterPro" id="IPR000801">
    <property type="entry name" value="Esterase-like"/>
</dbReference>
<evidence type="ECO:0000256" key="7">
    <source>
        <dbReference type="ARBA" id="ARBA00032572"/>
    </source>
</evidence>
<dbReference type="PROSITE" id="PS51318">
    <property type="entry name" value="TAT"/>
    <property type="match status" value="1"/>
</dbReference>
<dbReference type="EMBL" id="CP012673">
    <property type="protein sequence ID" value="AUX47840.1"/>
    <property type="molecule type" value="Genomic_DNA"/>
</dbReference>
<evidence type="ECO:0000313" key="11">
    <source>
        <dbReference type="Proteomes" id="UP000238348"/>
    </source>
</evidence>
<dbReference type="Proteomes" id="UP000238348">
    <property type="component" value="Chromosome"/>
</dbReference>
<proteinExistence type="inferred from homology"/>
<comment type="catalytic activity">
    <reaction evidence="8">
        <text>an acyl-CoA + a 1,2-diacyl-sn-glycerol = a triacyl-sn-glycerol + CoA</text>
        <dbReference type="Rhea" id="RHEA:10868"/>
        <dbReference type="ChEBI" id="CHEBI:17815"/>
        <dbReference type="ChEBI" id="CHEBI:57287"/>
        <dbReference type="ChEBI" id="CHEBI:58342"/>
        <dbReference type="ChEBI" id="CHEBI:64615"/>
        <dbReference type="EC" id="2.3.1.20"/>
    </reaction>
</comment>
<feature type="chain" id="PRO_5014856335" description="Acyl-CoA:diacylglycerol acyltransferase" evidence="9">
    <location>
        <begin position="23"/>
        <end position="318"/>
    </location>
</feature>
<dbReference type="PANTHER" id="PTHR48098">
    <property type="entry name" value="ENTEROCHELIN ESTERASE-RELATED"/>
    <property type="match status" value="1"/>
</dbReference>
<name>A0A2L0F8E6_SORCE</name>
<accession>A0A2L0F8E6</accession>
<evidence type="ECO:0000256" key="2">
    <source>
        <dbReference type="ARBA" id="ARBA00005874"/>
    </source>
</evidence>
<dbReference type="Gene3D" id="3.40.50.1820">
    <property type="entry name" value="alpha/beta hydrolase"/>
    <property type="match status" value="1"/>
</dbReference>
<dbReference type="EC" id="2.3.1.20" evidence="4"/>
<reference evidence="10 11" key="1">
    <citation type="submission" date="2015-09" db="EMBL/GenBank/DDBJ databases">
        <title>Sorangium comparison.</title>
        <authorList>
            <person name="Zaburannyi N."/>
            <person name="Bunk B."/>
            <person name="Overmann J."/>
            <person name="Mueller R."/>
        </authorList>
    </citation>
    <scope>NUCLEOTIDE SEQUENCE [LARGE SCALE GENOMIC DNA]</scope>
    <source>
        <strain evidence="10 11">So ce26</strain>
    </source>
</reference>
<dbReference type="OrthoDB" id="5508323at2"/>
<keyword evidence="5" id="KW-0808">Transferase</keyword>
<dbReference type="SUPFAM" id="SSF53474">
    <property type="entry name" value="alpha/beta-Hydrolases"/>
    <property type="match status" value="1"/>
</dbReference>
<evidence type="ECO:0000256" key="5">
    <source>
        <dbReference type="ARBA" id="ARBA00022679"/>
    </source>
</evidence>
<sequence length="318" mass="33265">MVAMKISSLSRRRALLGLAALAAPSCRCSSSPPPAAEAGSAAGAGPAAAAGWRELAFEPASGGGGEGPQRALLLAPDGAAALPLLVALHGRGEAVRGPEVGARGWRDDYRLDAALRRIASPPLTPDDLGQMATRERLAQLNASLAQHPYRGLCIATPFTPDLRDRSAEGAAGFGRFVVERLLPRVRAEAGCQAAREATGIDGVSLGGRLALLVGLSHPDVFGAVGALQPAVRATEAEMFSALARRAMERRPVALRLVSSEADPFLPAIRAISDRLRQDGVAHELLVVPGPHDYAWNRGPGGIEMVLWHERVQRGLSPP</sequence>
<dbReference type="AlphaFoldDB" id="A0A2L0F8E6"/>
<keyword evidence="6" id="KW-0012">Acyltransferase</keyword>
<evidence type="ECO:0000256" key="9">
    <source>
        <dbReference type="SAM" id="SignalP"/>
    </source>
</evidence>
<dbReference type="InterPro" id="IPR029058">
    <property type="entry name" value="AB_hydrolase_fold"/>
</dbReference>
<comment type="catalytic activity">
    <reaction evidence="1">
        <text>2 alpha,alpha'-trehalose 6-mycolate = alpha,alpha'-trehalose 6,6'-bismycolate + alpha,alpha-trehalose</text>
        <dbReference type="Rhea" id="RHEA:23472"/>
        <dbReference type="ChEBI" id="CHEBI:16551"/>
        <dbReference type="ChEBI" id="CHEBI:18195"/>
        <dbReference type="ChEBI" id="CHEBI:18234"/>
        <dbReference type="EC" id="2.3.1.122"/>
    </reaction>
</comment>
<evidence type="ECO:0000256" key="3">
    <source>
        <dbReference type="ARBA" id="ARBA00012820"/>
    </source>
</evidence>
<evidence type="ECO:0000256" key="8">
    <source>
        <dbReference type="ARBA" id="ARBA00048109"/>
    </source>
</evidence>
<keyword evidence="9" id="KW-0732">Signal</keyword>
<dbReference type="GO" id="GO:0004144">
    <property type="term" value="F:diacylglycerol O-acyltransferase activity"/>
    <property type="evidence" value="ECO:0007669"/>
    <property type="project" value="UniProtKB-EC"/>
</dbReference>
<evidence type="ECO:0000313" key="10">
    <source>
        <dbReference type="EMBL" id="AUX47840.1"/>
    </source>
</evidence>
<protein>
    <recommendedName>
        <fullName evidence="7">Acyl-CoA:diacylglycerol acyltransferase</fullName>
        <ecNumber evidence="3">2.3.1.122</ecNumber>
        <ecNumber evidence="4">2.3.1.20</ecNumber>
    </recommendedName>
</protein>
<dbReference type="EC" id="2.3.1.122" evidence="3"/>
<feature type="signal peptide" evidence="9">
    <location>
        <begin position="1"/>
        <end position="22"/>
    </location>
</feature>
<dbReference type="InterPro" id="IPR050583">
    <property type="entry name" value="Mycobacterial_A85_antigen"/>
</dbReference>
<organism evidence="10 11">
    <name type="scientific">Sorangium cellulosum</name>
    <name type="common">Polyangium cellulosum</name>
    <dbReference type="NCBI Taxonomy" id="56"/>
    <lineage>
        <taxon>Bacteria</taxon>
        <taxon>Pseudomonadati</taxon>
        <taxon>Myxococcota</taxon>
        <taxon>Polyangia</taxon>
        <taxon>Polyangiales</taxon>
        <taxon>Polyangiaceae</taxon>
        <taxon>Sorangium</taxon>
    </lineage>
</organism>
<dbReference type="GO" id="GO:0050348">
    <property type="term" value="F:trehalose O-mycolyltransferase activity"/>
    <property type="evidence" value="ECO:0007669"/>
    <property type="project" value="UniProtKB-EC"/>
</dbReference>
<gene>
    <name evidence="10" type="ORF">SOCE26_093660</name>
</gene>
<dbReference type="Pfam" id="PF00756">
    <property type="entry name" value="Esterase"/>
    <property type="match status" value="1"/>
</dbReference>
<evidence type="ECO:0000256" key="6">
    <source>
        <dbReference type="ARBA" id="ARBA00023315"/>
    </source>
</evidence>
<comment type="similarity">
    <text evidence="2">Belongs to the mycobacterial A85 antigen family.</text>
</comment>
<evidence type="ECO:0000256" key="4">
    <source>
        <dbReference type="ARBA" id="ARBA00013244"/>
    </source>
</evidence>
<evidence type="ECO:0000256" key="1">
    <source>
        <dbReference type="ARBA" id="ARBA00000697"/>
    </source>
</evidence>